<organism evidence="1">
    <name type="scientific">Tetraselmis sp. GSL018</name>
    <dbReference type="NCBI Taxonomy" id="582737"/>
    <lineage>
        <taxon>Eukaryota</taxon>
        <taxon>Viridiplantae</taxon>
        <taxon>Chlorophyta</taxon>
        <taxon>core chlorophytes</taxon>
        <taxon>Chlorodendrophyceae</taxon>
        <taxon>Chlorodendrales</taxon>
        <taxon>Chlorodendraceae</taxon>
        <taxon>Tetraselmis</taxon>
    </lineage>
</organism>
<protein>
    <submittedName>
        <fullName evidence="1">Uncharacterized protein</fullName>
    </submittedName>
</protein>
<evidence type="ECO:0000313" key="1">
    <source>
        <dbReference type="EMBL" id="JAC79109.1"/>
    </source>
</evidence>
<reference evidence="1" key="1">
    <citation type="submission" date="2014-05" db="EMBL/GenBank/DDBJ databases">
        <title>The transcriptome of the halophilic microalga Tetraselmis sp. GSL018 isolated from the Great Salt Lake, Utah.</title>
        <authorList>
            <person name="Jinkerson R.E."/>
            <person name="D'Adamo S."/>
            <person name="Posewitz M.C."/>
        </authorList>
    </citation>
    <scope>NUCLEOTIDE SEQUENCE</scope>
    <source>
        <strain evidence="1">GSL018</strain>
    </source>
</reference>
<dbReference type="AlphaFoldDB" id="A0A061S802"/>
<sequence>GIEGGEKSCQGAAASAAHVYKVPCRGKGGNERSGGRLL</sequence>
<proteinExistence type="predicted"/>
<accession>A0A061S802</accession>
<gene>
    <name evidence="1" type="ORF">TSPGSL018_13525</name>
</gene>
<name>A0A061S802_9CHLO</name>
<dbReference type="EMBL" id="GBEZ01006276">
    <property type="protein sequence ID" value="JAC79109.1"/>
    <property type="molecule type" value="Transcribed_RNA"/>
</dbReference>
<feature type="non-terminal residue" evidence="1">
    <location>
        <position position="1"/>
    </location>
</feature>